<organism evidence="4 5">
    <name type="scientific">Bogoriella caseilytica</name>
    <dbReference type="NCBI Taxonomy" id="56055"/>
    <lineage>
        <taxon>Bacteria</taxon>
        <taxon>Bacillati</taxon>
        <taxon>Actinomycetota</taxon>
        <taxon>Actinomycetes</taxon>
        <taxon>Micrococcales</taxon>
        <taxon>Bogoriellaceae</taxon>
        <taxon>Bogoriella</taxon>
    </lineage>
</organism>
<dbReference type="AlphaFoldDB" id="A0A3N2BFW5"/>
<dbReference type="Pfam" id="PF00128">
    <property type="entry name" value="Alpha-amylase"/>
    <property type="match status" value="1"/>
</dbReference>
<dbReference type="SMART" id="SM00642">
    <property type="entry name" value="Aamy"/>
    <property type="match status" value="1"/>
</dbReference>
<proteinExistence type="inferred from homology"/>
<name>A0A3N2BFW5_9MICO</name>
<dbReference type="Gene3D" id="3.20.20.80">
    <property type="entry name" value="Glycosidases"/>
    <property type="match status" value="1"/>
</dbReference>
<dbReference type="InterPro" id="IPR006047">
    <property type="entry name" value="GH13_cat_dom"/>
</dbReference>
<keyword evidence="5" id="KW-1185">Reference proteome</keyword>
<dbReference type="SUPFAM" id="SSF51445">
    <property type="entry name" value="(Trans)glycosidases"/>
    <property type="match status" value="1"/>
</dbReference>
<feature type="domain" description="Glycosyl hydrolase family 13 catalytic" evidence="3">
    <location>
        <begin position="31"/>
        <end position="455"/>
    </location>
</feature>
<dbReference type="InterPro" id="IPR017853">
    <property type="entry name" value="GH"/>
</dbReference>
<evidence type="ECO:0000256" key="2">
    <source>
        <dbReference type="SAM" id="MobiDB-lite"/>
    </source>
</evidence>
<sequence length="588" mass="65074">MSTPLSPTAEGVLHVQRPEHQQWWRQAVIYQIYPRSFADGDGDGMGDLPGITSRMEHLADLGVDALWLSPFYRSPQKDAGYDVADYRDIDPRFGSLADADAMLARANELGLKVIVDLVPNHTSDEHAWFREALAAGPGSAERERYMFREGRGEDGAQPPNNWESVFGGPAWTRVRERADAPGSAWAEDGQWYLNLFDSSQPDLNWQNPEVRAEFEDILRFWLDRGVDGFRVDVAHGMIKAEGLPDWTGRVEMVGGVDASQQESDDNPAMPPYFDQNGVHEIYRSWRQVVDRYEDRILVAEAWVDPLPRLARYVRSDEMHQAFNFAFLTTPWHAGELRSVIAESYQVNDAEEAPTTWVLSNHDVVRHASRLGFDGITDKVGPNKGIGPSDPQPDREKGLRRARAATLLMLGLPGSAYLYQGEELGLPEHTLLPSHVREDPTFQRTGGSEIGRDGCRVPIPWEAGRPAYGFSPTGASWLPQPADWAEYAADAQAGREGSTLELYRLALRVRRERQLGTATLEDHPDLASPDVVALVSKDPAGTRADVLVMTNIGAAPVDLPAGWTVLVASGPLEGAAVPTDVTVWAQRTG</sequence>
<dbReference type="PANTHER" id="PTHR10357:SF179">
    <property type="entry name" value="NEUTRAL AND BASIC AMINO ACID TRANSPORT PROTEIN RBAT"/>
    <property type="match status" value="1"/>
</dbReference>
<reference evidence="4 5" key="1">
    <citation type="submission" date="2018-11" db="EMBL/GenBank/DDBJ databases">
        <title>Sequencing the genomes of 1000 actinobacteria strains.</title>
        <authorList>
            <person name="Klenk H.-P."/>
        </authorList>
    </citation>
    <scope>NUCLEOTIDE SEQUENCE [LARGE SCALE GENOMIC DNA]</scope>
    <source>
        <strain evidence="4 5">DSM 11294</strain>
    </source>
</reference>
<gene>
    <name evidence="4" type="ORF">EDD31_2507</name>
</gene>
<protein>
    <submittedName>
        <fullName evidence="4">Alpha-glucosidase</fullName>
    </submittedName>
</protein>
<dbReference type="RefSeq" id="WP_123304439.1">
    <property type="nucleotide sequence ID" value="NZ_RKHK01000001.1"/>
</dbReference>
<dbReference type="InterPro" id="IPR045857">
    <property type="entry name" value="O16G_dom_2"/>
</dbReference>
<dbReference type="GO" id="GO:0009313">
    <property type="term" value="P:oligosaccharide catabolic process"/>
    <property type="evidence" value="ECO:0007669"/>
    <property type="project" value="TreeGrafter"/>
</dbReference>
<evidence type="ECO:0000313" key="4">
    <source>
        <dbReference type="EMBL" id="ROR74110.1"/>
    </source>
</evidence>
<comment type="caution">
    <text evidence="4">The sequence shown here is derived from an EMBL/GenBank/DDBJ whole genome shotgun (WGS) entry which is preliminary data.</text>
</comment>
<evidence type="ECO:0000259" key="3">
    <source>
        <dbReference type="SMART" id="SM00642"/>
    </source>
</evidence>
<accession>A0A3N2BFW5</accession>
<dbReference type="GO" id="GO:0004556">
    <property type="term" value="F:alpha-amylase activity"/>
    <property type="evidence" value="ECO:0007669"/>
    <property type="project" value="TreeGrafter"/>
</dbReference>
<dbReference type="PANTHER" id="PTHR10357">
    <property type="entry name" value="ALPHA-AMYLASE FAMILY MEMBER"/>
    <property type="match status" value="1"/>
</dbReference>
<dbReference type="EMBL" id="RKHK01000001">
    <property type="protein sequence ID" value="ROR74110.1"/>
    <property type="molecule type" value="Genomic_DNA"/>
</dbReference>
<comment type="similarity">
    <text evidence="1">Belongs to the glycosyl hydrolase 13 family.</text>
</comment>
<dbReference type="Proteomes" id="UP000280668">
    <property type="component" value="Unassembled WGS sequence"/>
</dbReference>
<dbReference type="Gene3D" id="3.90.400.10">
    <property type="entry name" value="Oligo-1,6-glucosidase, Domain 2"/>
    <property type="match status" value="1"/>
</dbReference>
<dbReference type="CDD" id="cd11332">
    <property type="entry name" value="AmyAc_OligoGlu_TS"/>
    <property type="match status" value="1"/>
</dbReference>
<dbReference type="OrthoDB" id="9043248at2"/>
<feature type="region of interest" description="Disordered" evidence="2">
    <location>
        <begin position="376"/>
        <end position="398"/>
    </location>
</feature>
<evidence type="ECO:0000256" key="1">
    <source>
        <dbReference type="ARBA" id="ARBA00008061"/>
    </source>
</evidence>
<evidence type="ECO:0000313" key="5">
    <source>
        <dbReference type="Proteomes" id="UP000280668"/>
    </source>
</evidence>